<dbReference type="InterPro" id="IPR052060">
    <property type="entry name" value="Bromo_WD_repeat"/>
</dbReference>
<dbReference type="AlphaFoldDB" id="T1GXQ5"/>
<dbReference type="PANTHER" id="PTHR16266">
    <property type="entry name" value="WD REPEAT DOMAIN 9"/>
    <property type="match status" value="1"/>
</dbReference>
<proteinExistence type="predicted"/>
<protein>
    <recommendedName>
        <fullName evidence="1">BRWD/PHIP N-terminal domain-containing protein</fullName>
    </recommendedName>
</protein>
<dbReference type="EMBL" id="CAQQ02198490">
    <property type="status" value="NOT_ANNOTATED_CDS"/>
    <property type="molecule type" value="Genomic_DNA"/>
</dbReference>
<organism evidence="2 3">
    <name type="scientific">Megaselia scalaris</name>
    <name type="common">Humpbacked fly</name>
    <name type="synonym">Phora scalaris</name>
    <dbReference type="NCBI Taxonomy" id="36166"/>
    <lineage>
        <taxon>Eukaryota</taxon>
        <taxon>Metazoa</taxon>
        <taxon>Ecdysozoa</taxon>
        <taxon>Arthropoda</taxon>
        <taxon>Hexapoda</taxon>
        <taxon>Insecta</taxon>
        <taxon>Pterygota</taxon>
        <taxon>Neoptera</taxon>
        <taxon>Endopterygota</taxon>
        <taxon>Diptera</taxon>
        <taxon>Brachycera</taxon>
        <taxon>Muscomorpha</taxon>
        <taxon>Platypezoidea</taxon>
        <taxon>Phoridae</taxon>
        <taxon>Megaseliini</taxon>
        <taxon>Megaselia</taxon>
    </lineage>
</organism>
<reference evidence="2" key="2">
    <citation type="submission" date="2015-06" db="UniProtKB">
        <authorList>
            <consortium name="EnsemblMetazoa"/>
        </authorList>
    </citation>
    <scope>IDENTIFICATION</scope>
</reference>
<accession>T1GXQ5</accession>
<dbReference type="Pfam" id="PF25437">
    <property type="entry name" value="BRWD1_N"/>
    <property type="match status" value="1"/>
</dbReference>
<dbReference type="GO" id="GO:0008360">
    <property type="term" value="P:regulation of cell shape"/>
    <property type="evidence" value="ECO:0007669"/>
    <property type="project" value="TreeGrafter"/>
</dbReference>
<feature type="domain" description="BRWD/PHIP N-terminal" evidence="1">
    <location>
        <begin position="5"/>
        <end position="61"/>
    </location>
</feature>
<dbReference type="InterPro" id="IPR057452">
    <property type="entry name" value="BRWD/PHIP_N"/>
</dbReference>
<evidence type="ECO:0000313" key="2">
    <source>
        <dbReference type="EnsemblMetazoa" id="MESCA008609-PA"/>
    </source>
</evidence>
<sequence>MEVDKNSALVSELYFLIAKLLSTSPLQNTSTVLQKELEEKKILPKRLDWNGHEHDQHYKEL</sequence>
<dbReference type="GO" id="GO:0006357">
    <property type="term" value="P:regulation of transcription by RNA polymerase II"/>
    <property type="evidence" value="ECO:0007669"/>
    <property type="project" value="TreeGrafter"/>
</dbReference>
<dbReference type="STRING" id="36166.T1GXQ5"/>
<dbReference type="Proteomes" id="UP000015102">
    <property type="component" value="Unassembled WGS sequence"/>
</dbReference>
<dbReference type="GO" id="GO:0007010">
    <property type="term" value="P:cytoskeleton organization"/>
    <property type="evidence" value="ECO:0007669"/>
    <property type="project" value="TreeGrafter"/>
</dbReference>
<name>T1GXQ5_MEGSC</name>
<reference evidence="3" key="1">
    <citation type="submission" date="2013-02" db="EMBL/GenBank/DDBJ databases">
        <authorList>
            <person name="Hughes D."/>
        </authorList>
    </citation>
    <scope>NUCLEOTIDE SEQUENCE</scope>
    <source>
        <strain>Durham</strain>
        <strain evidence="3">NC isolate 2 -- Noor lab</strain>
    </source>
</reference>
<dbReference type="HOGENOM" id="CLU_193134_0_0_1"/>
<dbReference type="GO" id="GO:0005634">
    <property type="term" value="C:nucleus"/>
    <property type="evidence" value="ECO:0007669"/>
    <property type="project" value="TreeGrafter"/>
</dbReference>
<dbReference type="PANTHER" id="PTHR16266:SF17">
    <property type="entry name" value="BRWD3"/>
    <property type="match status" value="1"/>
</dbReference>
<dbReference type="EnsemblMetazoa" id="MESCA008609-RA">
    <property type="protein sequence ID" value="MESCA008609-PA"/>
    <property type="gene ID" value="MESCA008609"/>
</dbReference>
<keyword evidence="3" id="KW-1185">Reference proteome</keyword>
<evidence type="ECO:0000259" key="1">
    <source>
        <dbReference type="Pfam" id="PF25437"/>
    </source>
</evidence>
<evidence type="ECO:0000313" key="3">
    <source>
        <dbReference type="Proteomes" id="UP000015102"/>
    </source>
</evidence>